<keyword evidence="1" id="KW-0548">Nucleotidyltransferase</keyword>
<name>Q4VZW6_CULPI</name>
<dbReference type="EMBL" id="AJ970200">
    <property type="protein sequence ID" value="CAI96672.1"/>
    <property type="molecule type" value="Genomic_DNA"/>
</dbReference>
<organism evidence="1">
    <name type="scientific">Culex pipiens</name>
    <name type="common">House mosquito</name>
    <dbReference type="NCBI Taxonomy" id="7175"/>
    <lineage>
        <taxon>Eukaryota</taxon>
        <taxon>Metazoa</taxon>
        <taxon>Ecdysozoa</taxon>
        <taxon>Arthropoda</taxon>
        <taxon>Hexapoda</taxon>
        <taxon>Insecta</taxon>
        <taxon>Pterygota</taxon>
        <taxon>Neoptera</taxon>
        <taxon>Endopterygota</taxon>
        <taxon>Diptera</taxon>
        <taxon>Nematocera</taxon>
        <taxon>Culicoidea</taxon>
        <taxon>Culicidae</taxon>
        <taxon>Culicinae</taxon>
        <taxon>Culicini</taxon>
        <taxon>Culex</taxon>
        <taxon>Culex</taxon>
    </lineage>
</organism>
<reference evidence="1" key="1">
    <citation type="journal article" date="2005" name="Mol. Biol. Evol.">
        <title>The origin and evolution of mosquito APE retroposons.</title>
        <authorList>
            <person name="Crainey J.L."/>
            <person name="Garvey C.F."/>
            <person name="Malcolm C.A."/>
        </authorList>
    </citation>
    <scope>NUCLEOTIDE SEQUENCE</scope>
</reference>
<keyword evidence="1" id="KW-0695">RNA-directed DNA polymerase</keyword>
<dbReference type="AlphaFoldDB" id="Q4VZW6"/>
<keyword evidence="1" id="KW-0808">Transferase</keyword>
<proteinExistence type="predicted"/>
<feature type="non-terminal residue" evidence="1">
    <location>
        <position position="132"/>
    </location>
</feature>
<reference evidence="1" key="2">
    <citation type="journal article" name="Mol. Biol. Evol.">
        <title>The origin and evolution of mosquito APE retroposons.</title>
        <authorList>
            <person name="Crainey J.L."/>
            <person name="Garvey C.F."/>
            <person name="Malcolm C.A."/>
        </authorList>
    </citation>
    <scope>NUCLEOTIDE SEQUENCE</scope>
</reference>
<evidence type="ECO:0000313" key="1">
    <source>
        <dbReference type="EMBL" id="CAI96672.1"/>
    </source>
</evidence>
<protein>
    <submittedName>
        <fullName evidence="1">Putative reverse transcriptase</fullName>
    </submittedName>
</protein>
<feature type="non-terminal residue" evidence="1">
    <location>
        <position position="1"/>
    </location>
</feature>
<dbReference type="GO" id="GO:0003964">
    <property type="term" value="F:RNA-directed DNA polymerase activity"/>
    <property type="evidence" value="ECO:0007669"/>
    <property type="project" value="UniProtKB-KW"/>
</dbReference>
<sequence>NYRGITSLCAGSKLMEIIVNTLLINATKGYISTAQHGFFSGRSTSTNLVDFISFCKRNMEGGGQVDVVYTDLKAAFDRIDHQHLTRQARPPRRFMQSRQLGCIVPDWQNTLGQNRCFRISAVPYDVWRTARQ</sequence>
<accession>Q4VZW6</accession>